<keyword evidence="1" id="KW-0175">Coiled coil</keyword>
<feature type="coiled-coil region" evidence="1">
    <location>
        <begin position="78"/>
        <end position="108"/>
    </location>
</feature>
<gene>
    <name evidence="3" type="ORF">TWF718_009675</name>
</gene>
<evidence type="ECO:0000313" key="3">
    <source>
        <dbReference type="EMBL" id="KAK6336887.1"/>
    </source>
</evidence>
<comment type="caution">
    <text evidence="3">The sequence shown here is derived from an EMBL/GenBank/DDBJ whole genome shotgun (WGS) entry which is preliminary data.</text>
</comment>
<accession>A0AAN8MSW2</accession>
<feature type="region of interest" description="Disordered" evidence="2">
    <location>
        <begin position="1"/>
        <end position="50"/>
    </location>
</feature>
<sequence>MNTLSRKNNDITAAPESTKHTKGDSGIDLEGGYDGGASDSSEAEAYQGSPPDSLAASITSIFFHFGYVLELGSYETAVSFLERVKDKKREEYNAIEDLRRETSEEENLKHIQAAGIITAAVRLFTSIKDTQNMPDYPPKHQNIIETEFREKEKFQKGILHKVPVPDMQQKIHRYIKAKWEALGTEWLANAP</sequence>
<evidence type="ECO:0000256" key="1">
    <source>
        <dbReference type="SAM" id="Coils"/>
    </source>
</evidence>
<proteinExistence type="predicted"/>
<name>A0AAN8MSW2_9PEZI</name>
<dbReference type="AlphaFoldDB" id="A0AAN8MSW2"/>
<protein>
    <submittedName>
        <fullName evidence="3">Uncharacterized protein</fullName>
    </submittedName>
</protein>
<dbReference type="EMBL" id="JAVHNR010000007">
    <property type="protein sequence ID" value="KAK6336887.1"/>
    <property type="molecule type" value="Genomic_DNA"/>
</dbReference>
<keyword evidence="4" id="KW-1185">Reference proteome</keyword>
<evidence type="ECO:0000256" key="2">
    <source>
        <dbReference type="SAM" id="MobiDB-lite"/>
    </source>
</evidence>
<evidence type="ECO:0000313" key="4">
    <source>
        <dbReference type="Proteomes" id="UP001313282"/>
    </source>
</evidence>
<dbReference type="Proteomes" id="UP001313282">
    <property type="component" value="Unassembled WGS sequence"/>
</dbReference>
<organism evidence="3 4">
    <name type="scientific">Orbilia javanica</name>
    <dbReference type="NCBI Taxonomy" id="47235"/>
    <lineage>
        <taxon>Eukaryota</taxon>
        <taxon>Fungi</taxon>
        <taxon>Dikarya</taxon>
        <taxon>Ascomycota</taxon>
        <taxon>Pezizomycotina</taxon>
        <taxon>Orbiliomycetes</taxon>
        <taxon>Orbiliales</taxon>
        <taxon>Orbiliaceae</taxon>
        <taxon>Orbilia</taxon>
    </lineage>
</organism>
<reference evidence="3 4" key="1">
    <citation type="submission" date="2019-10" db="EMBL/GenBank/DDBJ databases">
        <authorList>
            <person name="Palmer J.M."/>
        </authorList>
    </citation>
    <scope>NUCLEOTIDE SEQUENCE [LARGE SCALE GENOMIC DNA]</scope>
    <source>
        <strain evidence="3 4">TWF718</strain>
    </source>
</reference>